<dbReference type="Proteomes" id="UP001233999">
    <property type="component" value="Unassembled WGS sequence"/>
</dbReference>
<organism evidence="1 2">
    <name type="scientific">Diploptera punctata</name>
    <name type="common">Pacific beetle cockroach</name>
    <dbReference type="NCBI Taxonomy" id="6984"/>
    <lineage>
        <taxon>Eukaryota</taxon>
        <taxon>Metazoa</taxon>
        <taxon>Ecdysozoa</taxon>
        <taxon>Arthropoda</taxon>
        <taxon>Hexapoda</taxon>
        <taxon>Insecta</taxon>
        <taxon>Pterygota</taxon>
        <taxon>Neoptera</taxon>
        <taxon>Polyneoptera</taxon>
        <taxon>Dictyoptera</taxon>
        <taxon>Blattodea</taxon>
        <taxon>Blaberoidea</taxon>
        <taxon>Blaberidae</taxon>
        <taxon>Diplopterinae</taxon>
        <taxon>Diploptera</taxon>
    </lineage>
</organism>
<reference evidence="1" key="1">
    <citation type="journal article" date="2023" name="IScience">
        <title>Live-bearing cockroach genome reveals convergent evolutionary mechanisms linked to viviparity in insects and beyond.</title>
        <authorList>
            <person name="Fouks B."/>
            <person name="Harrison M.C."/>
            <person name="Mikhailova A.A."/>
            <person name="Marchal E."/>
            <person name="English S."/>
            <person name="Carruthers M."/>
            <person name="Jennings E.C."/>
            <person name="Chiamaka E.L."/>
            <person name="Frigard R.A."/>
            <person name="Pippel M."/>
            <person name="Attardo G.M."/>
            <person name="Benoit J.B."/>
            <person name="Bornberg-Bauer E."/>
            <person name="Tobe S.S."/>
        </authorList>
    </citation>
    <scope>NUCLEOTIDE SEQUENCE</scope>
    <source>
        <strain evidence="1">Stay&amp;Tobe</strain>
    </source>
</reference>
<reference evidence="1" key="2">
    <citation type="submission" date="2023-05" db="EMBL/GenBank/DDBJ databases">
        <authorList>
            <person name="Fouks B."/>
        </authorList>
    </citation>
    <scope>NUCLEOTIDE SEQUENCE</scope>
    <source>
        <strain evidence="1">Stay&amp;Tobe</strain>
        <tissue evidence="1">Testes</tissue>
    </source>
</reference>
<keyword evidence="2" id="KW-1185">Reference proteome</keyword>
<name>A0AAD8EU31_DIPPU</name>
<dbReference type="EMBL" id="JASPKZ010000004">
    <property type="protein sequence ID" value="KAJ9601722.1"/>
    <property type="molecule type" value="Genomic_DNA"/>
</dbReference>
<proteinExistence type="predicted"/>
<evidence type="ECO:0000313" key="2">
    <source>
        <dbReference type="Proteomes" id="UP001233999"/>
    </source>
</evidence>
<protein>
    <submittedName>
        <fullName evidence="1">Uncharacterized protein</fullName>
    </submittedName>
</protein>
<feature type="non-terminal residue" evidence="1">
    <location>
        <position position="154"/>
    </location>
</feature>
<sequence length="154" mass="17351">EKSGRNKVKYQLRAMDELHQVYFTIACNTECPKNGVYRVSTAMYLRFINNADMHSFVNGPYNTKFTDFLPFRRKFESAVLRTRDENGNHLITKAFVVLKYSSSLPARSGECVCSTLFSNVCGLYLKSVPSSACQRAVCKHSGLRNVTSTASRQG</sequence>
<evidence type="ECO:0000313" key="1">
    <source>
        <dbReference type="EMBL" id="KAJ9601722.1"/>
    </source>
</evidence>
<feature type="non-terminal residue" evidence="1">
    <location>
        <position position="1"/>
    </location>
</feature>
<accession>A0AAD8EU31</accession>
<gene>
    <name evidence="1" type="ORF">L9F63_000113</name>
</gene>
<comment type="caution">
    <text evidence="1">The sequence shown here is derived from an EMBL/GenBank/DDBJ whole genome shotgun (WGS) entry which is preliminary data.</text>
</comment>
<dbReference type="AlphaFoldDB" id="A0AAD8EU31"/>